<dbReference type="PANTHER" id="PTHR22727:SF15">
    <property type="entry name" value="MRH DOMAIN-CONTAINING PROTEIN"/>
    <property type="match status" value="1"/>
</dbReference>
<organism evidence="1 2">
    <name type="scientific">Romanomermis culicivorax</name>
    <name type="common">Nematode worm</name>
    <dbReference type="NCBI Taxonomy" id="13658"/>
    <lineage>
        <taxon>Eukaryota</taxon>
        <taxon>Metazoa</taxon>
        <taxon>Ecdysozoa</taxon>
        <taxon>Nematoda</taxon>
        <taxon>Enoplea</taxon>
        <taxon>Dorylaimia</taxon>
        <taxon>Mermithida</taxon>
        <taxon>Mermithoidea</taxon>
        <taxon>Mermithidae</taxon>
        <taxon>Romanomermis</taxon>
    </lineage>
</organism>
<dbReference type="InterPro" id="IPR039181">
    <property type="entry name" value="Elapor1/2"/>
</dbReference>
<dbReference type="PANTHER" id="PTHR22727">
    <property type="entry name" value="PROTEIN CBG13728"/>
    <property type="match status" value="1"/>
</dbReference>
<keyword evidence="1" id="KW-1185">Reference proteome</keyword>
<accession>A0A915JKU0</accession>
<evidence type="ECO:0000313" key="1">
    <source>
        <dbReference type="Proteomes" id="UP000887565"/>
    </source>
</evidence>
<dbReference type="OMA" id="HARSSFC"/>
<dbReference type="AlphaFoldDB" id="A0A915JKU0"/>
<sequence>MNGTYSKSGQSACSSCQPGTFSEKGMTTCKNCDASKTYSDFQSSYCVIRPPCTSEDYSPIYLFCQSGEKATVSYDWLRPKTCSDTIQSAVKLPQPLKSNECNRCNVGQKMTPTGCRFCPQGFYSDGKSAGILEA</sequence>
<dbReference type="WBParaSite" id="nRc.2.0.1.t26651-RA">
    <property type="protein sequence ID" value="nRc.2.0.1.t26651-RA"/>
    <property type="gene ID" value="nRc.2.0.1.g26651"/>
</dbReference>
<evidence type="ECO:0000313" key="2">
    <source>
        <dbReference type="WBParaSite" id="nRc.2.0.1.t26651-RA"/>
    </source>
</evidence>
<proteinExistence type="predicted"/>
<reference evidence="2" key="1">
    <citation type="submission" date="2022-11" db="UniProtKB">
        <authorList>
            <consortium name="WormBaseParasite"/>
        </authorList>
    </citation>
    <scope>IDENTIFICATION</scope>
</reference>
<name>A0A915JKU0_ROMCU</name>
<dbReference type="Proteomes" id="UP000887565">
    <property type="component" value="Unplaced"/>
</dbReference>
<dbReference type="GO" id="GO:0016020">
    <property type="term" value="C:membrane"/>
    <property type="evidence" value="ECO:0007669"/>
    <property type="project" value="TreeGrafter"/>
</dbReference>
<protein>
    <submittedName>
        <fullName evidence="2">Tyrosine-protein kinase ephrin type A/B receptor-like domain-containing protein</fullName>
    </submittedName>
</protein>